<protein>
    <submittedName>
        <fullName evidence="1">Uncharacterized protein</fullName>
    </submittedName>
</protein>
<gene>
    <name evidence="1" type="ORF">HNQ99_001778</name>
</gene>
<evidence type="ECO:0000313" key="1">
    <source>
        <dbReference type="EMBL" id="MBB4641469.1"/>
    </source>
</evidence>
<dbReference type="EMBL" id="JACHOV010000006">
    <property type="protein sequence ID" value="MBB4641469.1"/>
    <property type="molecule type" value="Genomic_DNA"/>
</dbReference>
<dbReference type="AlphaFoldDB" id="A0A840HV65"/>
<keyword evidence="2" id="KW-1185">Reference proteome</keyword>
<evidence type="ECO:0000313" key="2">
    <source>
        <dbReference type="Proteomes" id="UP000575068"/>
    </source>
</evidence>
<proteinExistence type="predicted"/>
<comment type="caution">
    <text evidence="1">The sequence shown here is derived from an EMBL/GenBank/DDBJ whole genome shotgun (WGS) entry which is preliminary data.</text>
</comment>
<dbReference type="RefSeq" id="WP_184475284.1">
    <property type="nucleotide sequence ID" value="NZ_JACHOV010000006.1"/>
</dbReference>
<organism evidence="1 2">
    <name type="scientific">Rhizorhapis suberifaciens</name>
    <name type="common">corky root of lettuce</name>
    <dbReference type="NCBI Taxonomy" id="13656"/>
    <lineage>
        <taxon>Bacteria</taxon>
        <taxon>Pseudomonadati</taxon>
        <taxon>Pseudomonadota</taxon>
        <taxon>Alphaproteobacteria</taxon>
        <taxon>Sphingomonadales</taxon>
        <taxon>Sphingomonadaceae</taxon>
        <taxon>Rhizorhapis</taxon>
    </lineage>
</organism>
<dbReference type="Proteomes" id="UP000575068">
    <property type="component" value="Unassembled WGS sequence"/>
</dbReference>
<sequence length="57" mass="6644">MNRRQHPNGRTEYTDNVRMIRGRPTRVQDATEFIDAAEKAFVRTAPAIDRRMAELRG</sequence>
<name>A0A840HV65_9SPHN</name>
<reference evidence="1 2" key="1">
    <citation type="submission" date="2020-08" db="EMBL/GenBank/DDBJ databases">
        <title>Genomic Encyclopedia of Type Strains, Phase IV (KMG-IV): sequencing the most valuable type-strain genomes for metagenomic binning, comparative biology and taxonomic classification.</title>
        <authorList>
            <person name="Goeker M."/>
        </authorList>
    </citation>
    <scope>NUCLEOTIDE SEQUENCE [LARGE SCALE GENOMIC DNA]</scope>
    <source>
        <strain evidence="1 2">DSM 7465</strain>
    </source>
</reference>
<accession>A0A840HV65</accession>